<proteinExistence type="predicted"/>
<dbReference type="InterPro" id="IPR011990">
    <property type="entry name" value="TPR-like_helical_dom_sf"/>
</dbReference>
<accession>A0A0F8ZEG1</accession>
<evidence type="ECO:0000313" key="1">
    <source>
        <dbReference type="EMBL" id="KKK92158.1"/>
    </source>
</evidence>
<reference evidence="1" key="1">
    <citation type="journal article" date="2015" name="Nature">
        <title>Complex archaea that bridge the gap between prokaryotes and eukaryotes.</title>
        <authorList>
            <person name="Spang A."/>
            <person name="Saw J.H."/>
            <person name="Jorgensen S.L."/>
            <person name="Zaremba-Niedzwiedzka K."/>
            <person name="Martijn J."/>
            <person name="Lind A.E."/>
            <person name="van Eijk R."/>
            <person name="Schleper C."/>
            <person name="Guy L."/>
            <person name="Ettema T.J."/>
        </authorList>
    </citation>
    <scope>NUCLEOTIDE SEQUENCE</scope>
</reference>
<dbReference type="Gene3D" id="1.25.40.10">
    <property type="entry name" value="Tetratricopeptide repeat domain"/>
    <property type="match status" value="1"/>
</dbReference>
<protein>
    <submittedName>
        <fullName evidence="1">Uncharacterized protein</fullName>
    </submittedName>
</protein>
<dbReference type="AlphaFoldDB" id="A0A0F8ZEG1"/>
<dbReference type="SUPFAM" id="SSF48452">
    <property type="entry name" value="TPR-like"/>
    <property type="match status" value="1"/>
</dbReference>
<dbReference type="Pfam" id="PF14559">
    <property type="entry name" value="TPR_19"/>
    <property type="match status" value="1"/>
</dbReference>
<dbReference type="EMBL" id="LAZR01048340">
    <property type="protein sequence ID" value="KKK92158.1"/>
    <property type="molecule type" value="Genomic_DNA"/>
</dbReference>
<comment type="caution">
    <text evidence="1">The sequence shown here is derived from an EMBL/GenBank/DDBJ whole genome shotgun (WGS) entry which is preliminary data.</text>
</comment>
<dbReference type="SUPFAM" id="SSF52833">
    <property type="entry name" value="Thioredoxin-like"/>
    <property type="match status" value="1"/>
</dbReference>
<dbReference type="InterPro" id="IPR036249">
    <property type="entry name" value="Thioredoxin-like_sf"/>
</dbReference>
<gene>
    <name evidence="1" type="ORF">LCGC14_2705740</name>
</gene>
<organism evidence="1">
    <name type="scientific">marine sediment metagenome</name>
    <dbReference type="NCBI Taxonomy" id="412755"/>
    <lineage>
        <taxon>unclassified sequences</taxon>
        <taxon>metagenomes</taxon>
        <taxon>ecological metagenomes</taxon>
    </lineage>
</organism>
<sequence>MTHRVSQKNKLAGFFLIIIMALATLNHTAWGSSRRLTIGDDMPHFSAQTQSGEDFSYSAESKKVLLVAFLTPGQEQSVRGAAEIDKIVTQLALEPNSIDIVVVITNSKEHSFFEAANPKIKPFFKMVPDAEYELWGQFGLIATPTVIIADKSQKVAWARAGFGYDFTEALKSGLGKTLGLAQDDSYSSPGLVKVIKNTSTISKADRHLKMAKMLEEKGRLPSAVKQLESAYVLDPNSTPIALNLGELLCKICKSAEAIKIAEKLKPQARSDKARKALIIGWANRLESN</sequence>
<dbReference type="Gene3D" id="3.40.30.10">
    <property type="entry name" value="Glutaredoxin"/>
    <property type="match status" value="1"/>
</dbReference>
<feature type="non-terminal residue" evidence="1">
    <location>
        <position position="288"/>
    </location>
</feature>
<name>A0A0F8ZEG1_9ZZZZ</name>